<accession>A0AAV4TNJ5</accession>
<protein>
    <recommendedName>
        <fullName evidence="3">Reverse transcriptase</fullName>
    </recommendedName>
</protein>
<evidence type="ECO:0000313" key="1">
    <source>
        <dbReference type="EMBL" id="GIY47710.1"/>
    </source>
</evidence>
<sequence>MVDIAVVFGVTSSPYLLAAVISFHLENVHAKFEIVAEKLLHAFYVDNCVTSVDTNVELEVFIQQATAIMADAKMELRMWTFGPEQELSLQNVEPISPVLGLQWDHIEDSLFIPFKSEPIADLSKRKLLSIVHSVFDPLGFVVPVMVPAKLILQEAWATEANWDLPLPDELQSRFSAWYHGLSCISQLKFERRIGYGKKRDSWSLHIFCDASKMLTPLLYFLRSESSGQVYVKFVAAKSRISPLKKVTIPRLELLACVLGSRLAKYVVTALSLREVPTYYWTDATVALCWIQREENWECS</sequence>
<evidence type="ECO:0008006" key="3">
    <source>
        <dbReference type="Google" id="ProtNLM"/>
    </source>
</evidence>
<dbReference type="InterPro" id="IPR008042">
    <property type="entry name" value="Retrotrans_Pao"/>
</dbReference>
<proteinExistence type="predicted"/>
<dbReference type="EMBL" id="BPLR01011609">
    <property type="protein sequence ID" value="GIY47710.1"/>
    <property type="molecule type" value="Genomic_DNA"/>
</dbReference>
<dbReference type="AlphaFoldDB" id="A0AAV4TNJ5"/>
<dbReference type="Proteomes" id="UP001054945">
    <property type="component" value="Unassembled WGS sequence"/>
</dbReference>
<reference evidence="1 2" key="1">
    <citation type="submission" date="2021-06" db="EMBL/GenBank/DDBJ databases">
        <title>Caerostris extrusa draft genome.</title>
        <authorList>
            <person name="Kono N."/>
            <person name="Arakawa K."/>
        </authorList>
    </citation>
    <scope>NUCLEOTIDE SEQUENCE [LARGE SCALE GENOMIC DNA]</scope>
</reference>
<name>A0AAV4TNJ5_CAEEX</name>
<organism evidence="1 2">
    <name type="scientific">Caerostris extrusa</name>
    <name type="common">Bark spider</name>
    <name type="synonym">Caerostris bankana</name>
    <dbReference type="NCBI Taxonomy" id="172846"/>
    <lineage>
        <taxon>Eukaryota</taxon>
        <taxon>Metazoa</taxon>
        <taxon>Ecdysozoa</taxon>
        <taxon>Arthropoda</taxon>
        <taxon>Chelicerata</taxon>
        <taxon>Arachnida</taxon>
        <taxon>Araneae</taxon>
        <taxon>Araneomorphae</taxon>
        <taxon>Entelegynae</taxon>
        <taxon>Araneoidea</taxon>
        <taxon>Araneidae</taxon>
        <taxon>Caerostris</taxon>
    </lineage>
</organism>
<keyword evidence="2" id="KW-1185">Reference proteome</keyword>
<gene>
    <name evidence="1" type="ORF">CEXT_589051</name>
</gene>
<dbReference type="PANTHER" id="PTHR47331">
    <property type="entry name" value="PHD-TYPE DOMAIN-CONTAINING PROTEIN"/>
    <property type="match status" value="1"/>
</dbReference>
<evidence type="ECO:0000313" key="2">
    <source>
        <dbReference type="Proteomes" id="UP001054945"/>
    </source>
</evidence>
<comment type="caution">
    <text evidence="1">The sequence shown here is derived from an EMBL/GenBank/DDBJ whole genome shotgun (WGS) entry which is preliminary data.</text>
</comment>
<dbReference type="Pfam" id="PF05380">
    <property type="entry name" value="Peptidase_A17"/>
    <property type="match status" value="1"/>
</dbReference>